<proteinExistence type="predicted"/>
<dbReference type="InterPro" id="IPR041412">
    <property type="entry name" value="Xrn1_helical"/>
</dbReference>
<dbReference type="GO" id="GO:0003723">
    <property type="term" value="F:RNA binding"/>
    <property type="evidence" value="ECO:0007669"/>
    <property type="project" value="TreeGrafter"/>
</dbReference>
<dbReference type="EMBL" id="LXQA010025973">
    <property type="protein sequence ID" value="MCH93872.1"/>
    <property type="molecule type" value="Genomic_DNA"/>
</dbReference>
<accession>A0A392N2S7</accession>
<protein>
    <submittedName>
        <fullName evidence="2">5'-3' exoribonuclease 3-like</fullName>
    </submittedName>
</protein>
<dbReference type="PANTHER" id="PTHR12341">
    <property type="entry name" value="5'-&gt;3' EXORIBONUCLEASE"/>
    <property type="match status" value="1"/>
</dbReference>
<keyword evidence="3" id="KW-1185">Reference proteome</keyword>
<name>A0A392N2S7_9FABA</name>
<dbReference type="InterPro" id="IPR027073">
    <property type="entry name" value="5_3_exoribonuclease"/>
</dbReference>
<dbReference type="AlphaFoldDB" id="A0A392N2S7"/>
<dbReference type="GO" id="GO:0000956">
    <property type="term" value="P:nuclear-transcribed mRNA catabolic process"/>
    <property type="evidence" value="ECO:0007669"/>
    <property type="project" value="TreeGrafter"/>
</dbReference>
<dbReference type="Proteomes" id="UP000265520">
    <property type="component" value="Unassembled WGS sequence"/>
</dbReference>
<feature type="domain" description="Xrn1 helical" evidence="1">
    <location>
        <begin position="6"/>
        <end position="59"/>
    </location>
</feature>
<feature type="non-terminal residue" evidence="2">
    <location>
        <position position="1"/>
    </location>
</feature>
<organism evidence="2 3">
    <name type="scientific">Trifolium medium</name>
    <dbReference type="NCBI Taxonomy" id="97028"/>
    <lineage>
        <taxon>Eukaryota</taxon>
        <taxon>Viridiplantae</taxon>
        <taxon>Streptophyta</taxon>
        <taxon>Embryophyta</taxon>
        <taxon>Tracheophyta</taxon>
        <taxon>Spermatophyta</taxon>
        <taxon>Magnoliopsida</taxon>
        <taxon>eudicotyledons</taxon>
        <taxon>Gunneridae</taxon>
        <taxon>Pentapetalae</taxon>
        <taxon>rosids</taxon>
        <taxon>fabids</taxon>
        <taxon>Fabales</taxon>
        <taxon>Fabaceae</taxon>
        <taxon>Papilionoideae</taxon>
        <taxon>50 kb inversion clade</taxon>
        <taxon>NPAAA clade</taxon>
        <taxon>Hologalegina</taxon>
        <taxon>IRL clade</taxon>
        <taxon>Trifolieae</taxon>
        <taxon>Trifolium</taxon>
    </lineage>
</organism>
<evidence type="ECO:0000313" key="2">
    <source>
        <dbReference type="EMBL" id="MCH93872.1"/>
    </source>
</evidence>
<dbReference type="Gene3D" id="1.25.40.1050">
    <property type="match status" value="1"/>
</dbReference>
<sequence>LSCSAKPYRKLMTDPNLPIIDFYPIDFEVDMDGKCYAWQVFLLVKNISNSERADVKEKIDPIERRNPPGARRCSTQTQIDTSILMDQQCLIMDQGDIDNHTMAITMDHTLAKIMARLCRNIATAFISSSTVCTIRCCPSCAVWL</sequence>
<reference evidence="2 3" key="1">
    <citation type="journal article" date="2018" name="Front. Plant Sci.">
        <title>Red Clover (Trifolium pratense) and Zigzag Clover (T. medium) - A Picture of Genomic Similarities and Differences.</title>
        <authorList>
            <person name="Dluhosova J."/>
            <person name="Istvanek J."/>
            <person name="Nedelnik J."/>
            <person name="Repkova J."/>
        </authorList>
    </citation>
    <scope>NUCLEOTIDE SEQUENCE [LARGE SCALE GENOMIC DNA]</scope>
    <source>
        <strain evidence="3">cv. 10/8</strain>
        <tissue evidence="2">Leaf</tissue>
    </source>
</reference>
<comment type="caution">
    <text evidence="2">The sequence shown here is derived from an EMBL/GenBank/DDBJ whole genome shotgun (WGS) entry which is preliminary data.</text>
</comment>
<evidence type="ECO:0000313" key="3">
    <source>
        <dbReference type="Proteomes" id="UP000265520"/>
    </source>
</evidence>
<dbReference type="Pfam" id="PF17846">
    <property type="entry name" value="XRN_M"/>
    <property type="match status" value="1"/>
</dbReference>
<evidence type="ECO:0000259" key="1">
    <source>
        <dbReference type="Pfam" id="PF17846"/>
    </source>
</evidence>
<dbReference type="GO" id="GO:0005634">
    <property type="term" value="C:nucleus"/>
    <property type="evidence" value="ECO:0007669"/>
    <property type="project" value="TreeGrafter"/>
</dbReference>
<dbReference type="GO" id="GO:0004534">
    <property type="term" value="F:5'-3' RNA exonuclease activity"/>
    <property type="evidence" value="ECO:0007669"/>
    <property type="project" value="TreeGrafter"/>
</dbReference>
<gene>
    <name evidence="2" type="ORF">A2U01_0014825</name>
</gene>